<dbReference type="SMART" id="SM00354">
    <property type="entry name" value="HTH_LACI"/>
    <property type="match status" value="1"/>
</dbReference>
<dbReference type="CDD" id="cd01392">
    <property type="entry name" value="HTH_LacI"/>
    <property type="match status" value="1"/>
</dbReference>
<evidence type="ECO:0000256" key="1">
    <source>
        <dbReference type="ARBA" id="ARBA00023015"/>
    </source>
</evidence>
<keyword evidence="1" id="KW-0805">Transcription regulation</keyword>
<evidence type="ECO:0000256" key="2">
    <source>
        <dbReference type="ARBA" id="ARBA00023125"/>
    </source>
</evidence>
<name>A0A2P8DJW1_9ACTN</name>
<dbReference type="PANTHER" id="PTHR30146">
    <property type="entry name" value="LACI-RELATED TRANSCRIPTIONAL REPRESSOR"/>
    <property type="match status" value="1"/>
</dbReference>
<feature type="compositionally biased region" description="Basic and acidic residues" evidence="4">
    <location>
        <begin position="1"/>
        <end position="11"/>
    </location>
</feature>
<evidence type="ECO:0000313" key="7">
    <source>
        <dbReference type="Proteomes" id="UP000243528"/>
    </source>
</evidence>
<evidence type="ECO:0000313" key="6">
    <source>
        <dbReference type="EMBL" id="PSK97512.1"/>
    </source>
</evidence>
<evidence type="ECO:0000256" key="3">
    <source>
        <dbReference type="ARBA" id="ARBA00023163"/>
    </source>
</evidence>
<proteinExistence type="predicted"/>
<feature type="domain" description="HTH lacI-type" evidence="5">
    <location>
        <begin position="26"/>
        <end position="80"/>
    </location>
</feature>
<feature type="region of interest" description="Disordered" evidence="4">
    <location>
        <begin position="1"/>
        <end position="25"/>
    </location>
</feature>
<dbReference type="InterPro" id="IPR000843">
    <property type="entry name" value="HTH_LacI"/>
</dbReference>
<organism evidence="6 7">
    <name type="scientific">Haloactinopolyspora alba</name>
    <dbReference type="NCBI Taxonomy" id="648780"/>
    <lineage>
        <taxon>Bacteria</taxon>
        <taxon>Bacillati</taxon>
        <taxon>Actinomycetota</taxon>
        <taxon>Actinomycetes</taxon>
        <taxon>Jiangellales</taxon>
        <taxon>Jiangellaceae</taxon>
        <taxon>Haloactinopolyspora</taxon>
    </lineage>
</organism>
<dbReference type="EMBL" id="PYGE01000022">
    <property type="protein sequence ID" value="PSK97512.1"/>
    <property type="molecule type" value="Genomic_DNA"/>
</dbReference>
<keyword evidence="3" id="KW-0804">Transcription</keyword>
<reference evidence="6 7" key="1">
    <citation type="submission" date="2018-03" db="EMBL/GenBank/DDBJ databases">
        <title>Genomic Encyclopedia of Archaeal and Bacterial Type Strains, Phase II (KMG-II): from individual species to whole genera.</title>
        <authorList>
            <person name="Goeker M."/>
        </authorList>
    </citation>
    <scope>NUCLEOTIDE SEQUENCE [LARGE SCALE GENOMIC DNA]</scope>
    <source>
        <strain evidence="6 7">DSM 45211</strain>
    </source>
</reference>
<dbReference type="PANTHER" id="PTHR30146:SF109">
    <property type="entry name" value="HTH-TYPE TRANSCRIPTIONAL REGULATOR GALS"/>
    <property type="match status" value="1"/>
</dbReference>
<dbReference type="Gene3D" id="1.10.260.40">
    <property type="entry name" value="lambda repressor-like DNA-binding domains"/>
    <property type="match status" value="1"/>
</dbReference>
<dbReference type="InterPro" id="IPR046335">
    <property type="entry name" value="LacI/GalR-like_sensor"/>
</dbReference>
<evidence type="ECO:0000259" key="5">
    <source>
        <dbReference type="PROSITE" id="PS50932"/>
    </source>
</evidence>
<gene>
    <name evidence="6" type="ORF">CLV30_1224</name>
</gene>
<dbReference type="AlphaFoldDB" id="A0A2P8DJW1"/>
<evidence type="ECO:0000256" key="4">
    <source>
        <dbReference type="SAM" id="MobiDB-lite"/>
    </source>
</evidence>
<accession>A0A2P8DJW1</accession>
<dbReference type="PROSITE" id="PS00356">
    <property type="entry name" value="HTH_LACI_1"/>
    <property type="match status" value="1"/>
</dbReference>
<protein>
    <submittedName>
        <fullName evidence="6">LacI family transcriptional regulator</fullName>
    </submittedName>
</protein>
<comment type="caution">
    <text evidence="6">The sequence shown here is derived from an EMBL/GenBank/DDBJ whole genome shotgun (WGS) entry which is preliminary data.</text>
</comment>
<dbReference type="Pfam" id="PF00356">
    <property type="entry name" value="LacI"/>
    <property type="match status" value="1"/>
</dbReference>
<dbReference type="InterPro" id="IPR028082">
    <property type="entry name" value="Peripla_BP_I"/>
</dbReference>
<dbReference type="GO" id="GO:0003700">
    <property type="term" value="F:DNA-binding transcription factor activity"/>
    <property type="evidence" value="ECO:0007669"/>
    <property type="project" value="TreeGrafter"/>
</dbReference>
<keyword evidence="2" id="KW-0238">DNA-binding</keyword>
<dbReference type="SUPFAM" id="SSF53822">
    <property type="entry name" value="Periplasmic binding protein-like I"/>
    <property type="match status" value="1"/>
</dbReference>
<keyword evidence="7" id="KW-1185">Reference proteome</keyword>
<dbReference type="Pfam" id="PF13377">
    <property type="entry name" value="Peripla_BP_3"/>
    <property type="match status" value="1"/>
</dbReference>
<sequence length="359" mass="38096">MSRNEVEMPGERKRHAPRGSNAKPLTGIREVARLAGVSVGTVSNVLNRPDKVSEATLARVEQVIERLDFVPNRGAADLRTGRSRMIGLVVPDITNPFFADVARGAVDAAGQQGYVVVLCNCDQDIDKQNGYLDVLEEQRVAGVLINPIGAIPSGLSRLRDRGSGVVLVDRSAKLSDYSSAAVDDVRGGQVAIEHLLGLGAKRIALVNGPTSLRQCSDRRRGARRALSAAGRSADDLIEVVNSTMTIHAGVSAVDQLLALDSTPDAVFCTNDLLAIGVTRALAQVGRDVPGDVAVMGYDDVDLAAEAPVPLTSIGQPKYELGHVATELLLKELPMGADAKHERVVFQPHLTVRNSTTATP</sequence>
<dbReference type="RefSeq" id="WP_205740724.1">
    <property type="nucleotide sequence ID" value="NZ_ML142904.1"/>
</dbReference>
<dbReference type="CDD" id="cd06293">
    <property type="entry name" value="PBP1_LacI-like"/>
    <property type="match status" value="1"/>
</dbReference>
<dbReference type="SUPFAM" id="SSF47413">
    <property type="entry name" value="lambda repressor-like DNA-binding domains"/>
    <property type="match status" value="1"/>
</dbReference>
<dbReference type="InterPro" id="IPR010982">
    <property type="entry name" value="Lambda_DNA-bd_dom_sf"/>
</dbReference>
<dbReference type="PROSITE" id="PS50932">
    <property type="entry name" value="HTH_LACI_2"/>
    <property type="match status" value="1"/>
</dbReference>
<dbReference type="GO" id="GO:0000976">
    <property type="term" value="F:transcription cis-regulatory region binding"/>
    <property type="evidence" value="ECO:0007669"/>
    <property type="project" value="TreeGrafter"/>
</dbReference>
<dbReference type="Gene3D" id="3.40.50.2300">
    <property type="match status" value="2"/>
</dbReference>
<dbReference type="Proteomes" id="UP000243528">
    <property type="component" value="Unassembled WGS sequence"/>
</dbReference>